<dbReference type="GeneID" id="19014985"/>
<dbReference type="KEGG" id="bpg:Bathy06g00040"/>
<dbReference type="STRING" id="41875.K8EGN5"/>
<keyword evidence="3" id="KW-1185">Reference proteome</keyword>
<dbReference type="InterPro" id="IPR029903">
    <property type="entry name" value="RmlD-like-bd"/>
</dbReference>
<name>K8EGN5_9CHLO</name>
<sequence length="386" mass="43253">MNVLVSGGSGYLGQFLIERLLTLNKEINAVHYTCSSESSKLPESVHEQHKRRLVCHVCDFETGAGVEECVEKASKGEYLEGNKNLKLVVNCTALSQPKQCEENEEKARKINAPTHLCEALMRKYGKGSEERVPLLVHMSTDQVFCGSYSNTREDDAREKAFEPINAYGRSKKYAESYLLENYDKNALVILRSSVITGPQPPYRRVDRPLFLDFIAKTCPPNTRGQSAEGEEKEEVKDENAVEFWTDEFRNPVSRIDLTEAIVYCFEIFVGLRRKRDVSAFLFEEGGGSSDSTPIYHAGGPERLSRYDMVTIFCNTMRASKKRAKPAEKSKTTSSSAAAVVKTPADISMDSTKFMTVLRNGVQLKSFQEQVLDSTTVYLSAVLGKTR</sequence>
<dbReference type="OrthoDB" id="6235964at2759"/>
<dbReference type="SUPFAM" id="SSF51735">
    <property type="entry name" value="NAD(P)-binding Rossmann-fold domains"/>
    <property type="match status" value="1"/>
</dbReference>
<dbReference type="EMBL" id="FO082273">
    <property type="protein sequence ID" value="CCO17307.1"/>
    <property type="molecule type" value="Genomic_DNA"/>
</dbReference>
<dbReference type="AlphaFoldDB" id="K8EGN5"/>
<dbReference type="eggNOG" id="KOG1430">
    <property type="taxonomic scope" value="Eukaryota"/>
</dbReference>
<feature type="domain" description="RmlD-like substrate binding" evidence="1">
    <location>
        <begin position="1"/>
        <end position="196"/>
    </location>
</feature>
<dbReference type="PANTHER" id="PTHR43242:SF1">
    <property type="entry name" value="NAD(P)-BINDING ROSSMANN-FOLD SUPERFAMILY PROTEIN"/>
    <property type="match status" value="1"/>
</dbReference>
<dbReference type="Gene3D" id="3.40.50.720">
    <property type="entry name" value="NAD(P)-binding Rossmann-like Domain"/>
    <property type="match status" value="1"/>
</dbReference>
<dbReference type="Proteomes" id="UP000198341">
    <property type="component" value="Chromosome 6"/>
</dbReference>
<dbReference type="PANTHER" id="PTHR43242">
    <property type="entry name" value="NAD(P)-BINDING ROSSMANN-FOLD SUPERFAMILY PROTEIN"/>
    <property type="match status" value="1"/>
</dbReference>
<evidence type="ECO:0000313" key="3">
    <source>
        <dbReference type="Proteomes" id="UP000198341"/>
    </source>
</evidence>
<accession>K8EGN5</accession>
<dbReference type="Pfam" id="PF04321">
    <property type="entry name" value="RmlD_sub_bind"/>
    <property type="match status" value="1"/>
</dbReference>
<gene>
    <name evidence="2" type="ORF">Bathy06g00040</name>
</gene>
<evidence type="ECO:0000313" key="2">
    <source>
        <dbReference type="EMBL" id="CCO17307.1"/>
    </source>
</evidence>
<organism evidence="2 3">
    <name type="scientific">Bathycoccus prasinos</name>
    <dbReference type="NCBI Taxonomy" id="41875"/>
    <lineage>
        <taxon>Eukaryota</taxon>
        <taxon>Viridiplantae</taxon>
        <taxon>Chlorophyta</taxon>
        <taxon>Mamiellophyceae</taxon>
        <taxon>Mamiellales</taxon>
        <taxon>Bathycoccaceae</taxon>
        <taxon>Bathycoccus</taxon>
    </lineage>
</organism>
<dbReference type="InterPro" id="IPR036291">
    <property type="entry name" value="NAD(P)-bd_dom_sf"/>
</dbReference>
<evidence type="ECO:0000259" key="1">
    <source>
        <dbReference type="Pfam" id="PF04321"/>
    </source>
</evidence>
<reference evidence="2 3" key="1">
    <citation type="submission" date="2011-10" db="EMBL/GenBank/DDBJ databases">
        <authorList>
            <person name="Genoscope - CEA"/>
        </authorList>
    </citation>
    <scope>NUCLEOTIDE SEQUENCE [LARGE SCALE GENOMIC DNA]</scope>
    <source>
        <strain evidence="2 3">RCC 1105</strain>
    </source>
</reference>
<proteinExistence type="predicted"/>
<protein>
    <recommendedName>
        <fullName evidence="1">RmlD-like substrate binding domain-containing protein</fullName>
    </recommendedName>
</protein>
<dbReference type="RefSeq" id="XP_007512707.1">
    <property type="nucleotide sequence ID" value="XM_007512645.1"/>
</dbReference>